<proteinExistence type="predicted"/>
<comment type="caution">
    <text evidence="2">The sequence shown here is derived from an EMBL/GenBank/DDBJ whole genome shotgun (WGS) entry which is preliminary data.</text>
</comment>
<evidence type="ECO:0000313" key="3">
    <source>
        <dbReference type="Proteomes" id="UP001364890"/>
    </source>
</evidence>
<dbReference type="InterPro" id="IPR032466">
    <property type="entry name" value="Metal_Hydrolase"/>
</dbReference>
<dbReference type="Gene3D" id="3.10.310.70">
    <property type="match status" value="1"/>
</dbReference>
<feature type="domain" description="Amidohydrolase 3" evidence="1">
    <location>
        <begin position="48"/>
        <end position="501"/>
    </location>
</feature>
<dbReference type="EMBL" id="JBAWSY010000001">
    <property type="protein sequence ID" value="MEI4768284.1"/>
    <property type="molecule type" value="Genomic_DNA"/>
</dbReference>
<dbReference type="EC" id="3.5.-.-" evidence="2"/>
<dbReference type="SUPFAM" id="SSF51338">
    <property type="entry name" value="Composite domain of metallo-dependent hydrolases"/>
    <property type="match status" value="1"/>
</dbReference>
<dbReference type="Proteomes" id="UP001364890">
    <property type="component" value="Unassembled WGS sequence"/>
</dbReference>
<evidence type="ECO:0000259" key="1">
    <source>
        <dbReference type="Pfam" id="PF07969"/>
    </source>
</evidence>
<protein>
    <submittedName>
        <fullName evidence="2">Amidohydrolase</fullName>
        <ecNumber evidence="2">3.5.-.-</ecNumber>
    </submittedName>
</protein>
<dbReference type="SUPFAM" id="SSF51556">
    <property type="entry name" value="Metallo-dependent hydrolases"/>
    <property type="match status" value="1"/>
</dbReference>
<evidence type="ECO:0000313" key="2">
    <source>
        <dbReference type="EMBL" id="MEI4768284.1"/>
    </source>
</evidence>
<dbReference type="Gene3D" id="3.20.20.140">
    <property type="entry name" value="Metal-dependent hydrolases"/>
    <property type="match status" value="1"/>
</dbReference>
<accession>A0ABU8EZV0</accession>
<dbReference type="RefSeq" id="WP_336495845.1">
    <property type="nucleotide sequence ID" value="NZ_JBAWSY010000001.1"/>
</dbReference>
<dbReference type="InterPro" id="IPR013108">
    <property type="entry name" value="Amidohydro_3"/>
</dbReference>
<keyword evidence="3" id="KW-1185">Reference proteome</keyword>
<dbReference type="InterPro" id="IPR033932">
    <property type="entry name" value="YtcJ-like"/>
</dbReference>
<dbReference type="GO" id="GO:0016787">
    <property type="term" value="F:hydrolase activity"/>
    <property type="evidence" value="ECO:0007669"/>
    <property type="project" value="UniProtKB-KW"/>
</dbReference>
<dbReference type="PANTHER" id="PTHR22642:SF2">
    <property type="entry name" value="PROTEIN LONG AFTER FAR-RED 3"/>
    <property type="match status" value="1"/>
</dbReference>
<dbReference type="InterPro" id="IPR011059">
    <property type="entry name" value="Metal-dep_hydrolase_composite"/>
</dbReference>
<sequence>MKVLWTDGEIYTMHAENEKIEAVLVEDGKIIQTGSKESLFPLANKVNSLNGATMYPGFVDSHIHLVMHGEKLAYLDLSNFTSINEIVKEVTQRVSQNEWYVAEGWNDNRLIEGRPINCSDLDHIKETPIVLKRVCRHVLVANTKALELAGITKDTANPTGGIIGKDSDGNLNGLFFDEAQQLITSKIPPKTTEYLVDVIKNSVSDLQAKGLTGVHTEEMAYYGPYTVPLQAYREAIDKNFRVHLLRHHDAFEKMQGEVPTGFIEFGAMKIFVDGSLGGHTALLSEDYSDEPGNRGVAVHDPNKLEQLVQLARKYNEAIAVHVIGDMATEIIVGLIEKFPAPEGKKDRLIHVNVLRKDLVERMIKLPLVLDLQPIFVPSDFPWVIDRLGNNRLKWAYAWKSLIDRGFECSGGSDSPIEVADPLLGMDAAVNNSYLPEQSLSAYEAISLFTTGSAKAIGKENERGKILPGYDADFTIVNMELNNSTFLKAEVLETIVAGNTVYENNIVREK</sequence>
<gene>
    <name evidence="2" type="ORF">WAX74_01270</name>
</gene>
<name>A0ABU8EZV0_9BACI</name>
<dbReference type="PANTHER" id="PTHR22642">
    <property type="entry name" value="IMIDAZOLONEPROPIONASE"/>
    <property type="match status" value="1"/>
</dbReference>
<dbReference type="Gene3D" id="2.30.40.10">
    <property type="entry name" value="Urease, subunit C, domain 1"/>
    <property type="match status" value="1"/>
</dbReference>
<dbReference type="Pfam" id="PF07969">
    <property type="entry name" value="Amidohydro_3"/>
    <property type="match status" value="1"/>
</dbReference>
<reference evidence="2 3" key="1">
    <citation type="submission" date="2024-01" db="EMBL/GenBank/DDBJ databases">
        <title>Seven novel Bacillus-like species.</title>
        <authorList>
            <person name="Liu G."/>
        </authorList>
    </citation>
    <scope>NUCLEOTIDE SEQUENCE [LARGE SCALE GENOMIC DNA]</scope>
    <source>
        <strain evidence="2 3">FJAT-51614</strain>
    </source>
</reference>
<dbReference type="CDD" id="cd01300">
    <property type="entry name" value="YtcJ_like"/>
    <property type="match status" value="1"/>
</dbReference>
<keyword evidence="2" id="KW-0378">Hydrolase</keyword>
<organism evidence="2 3">
    <name type="scientific">Psychrobacillus mangrovi</name>
    <dbReference type="NCBI Taxonomy" id="3117745"/>
    <lineage>
        <taxon>Bacteria</taxon>
        <taxon>Bacillati</taxon>
        <taxon>Bacillota</taxon>
        <taxon>Bacilli</taxon>
        <taxon>Bacillales</taxon>
        <taxon>Bacillaceae</taxon>
        <taxon>Psychrobacillus</taxon>
    </lineage>
</organism>